<keyword evidence="2 5" id="KW-0808">Transferase</keyword>
<dbReference type="RefSeq" id="WP_107728384.1">
    <property type="nucleotide sequence ID" value="NZ_PZZP01000003.1"/>
</dbReference>
<proteinExistence type="predicted"/>
<keyword evidence="1" id="KW-0328">Glycosyltransferase</keyword>
<name>A0A2T4Z1V0_9BACL</name>
<protein>
    <submittedName>
        <fullName evidence="5">Glycosyltransferase involved in cell wall biosynthesis</fullName>
    </submittedName>
</protein>
<evidence type="ECO:0000313" key="6">
    <source>
        <dbReference type="Proteomes" id="UP000241639"/>
    </source>
</evidence>
<dbReference type="Gene3D" id="3.40.50.2000">
    <property type="entry name" value="Glycogen Phosphorylase B"/>
    <property type="match status" value="2"/>
</dbReference>
<dbReference type="InterPro" id="IPR001296">
    <property type="entry name" value="Glyco_trans_1"/>
</dbReference>
<dbReference type="OrthoDB" id="9813214at2"/>
<evidence type="ECO:0000313" key="5">
    <source>
        <dbReference type="EMBL" id="PTM54757.1"/>
    </source>
</evidence>
<feature type="domain" description="Glycosyl transferase family 1" evidence="3">
    <location>
        <begin position="214"/>
        <end position="373"/>
    </location>
</feature>
<dbReference type="AlphaFoldDB" id="A0A2T4Z1V0"/>
<accession>A0A2T4Z1V0</accession>
<reference evidence="5 6" key="1">
    <citation type="submission" date="2018-04" db="EMBL/GenBank/DDBJ databases">
        <title>Genomic Encyclopedia of Archaeal and Bacterial Type Strains, Phase II (KMG-II): from individual species to whole genera.</title>
        <authorList>
            <person name="Goeker M."/>
        </authorList>
    </citation>
    <scope>NUCLEOTIDE SEQUENCE [LARGE SCALE GENOMIC DNA]</scope>
    <source>
        <strain evidence="5 6">DSM 45169</strain>
    </source>
</reference>
<gene>
    <name evidence="5" type="ORF">C8J48_3409</name>
</gene>
<evidence type="ECO:0000256" key="1">
    <source>
        <dbReference type="ARBA" id="ARBA00022676"/>
    </source>
</evidence>
<dbReference type="InterPro" id="IPR028098">
    <property type="entry name" value="Glyco_trans_4-like_N"/>
</dbReference>
<feature type="domain" description="Glycosyltransferase subfamily 4-like N-terminal" evidence="4">
    <location>
        <begin position="15"/>
        <end position="199"/>
    </location>
</feature>
<dbReference type="PANTHER" id="PTHR12526:SF629">
    <property type="entry name" value="TEICHURONIC ACID BIOSYNTHESIS GLYCOSYLTRANSFERASE TUAH-RELATED"/>
    <property type="match status" value="1"/>
</dbReference>
<dbReference type="SUPFAM" id="SSF53756">
    <property type="entry name" value="UDP-Glycosyltransferase/glycogen phosphorylase"/>
    <property type="match status" value="1"/>
</dbReference>
<evidence type="ECO:0000259" key="4">
    <source>
        <dbReference type="Pfam" id="PF13579"/>
    </source>
</evidence>
<organism evidence="5 6">
    <name type="scientific">Desmospora activa DSM 45169</name>
    <dbReference type="NCBI Taxonomy" id="1121389"/>
    <lineage>
        <taxon>Bacteria</taxon>
        <taxon>Bacillati</taxon>
        <taxon>Bacillota</taxon>
        <taxon>Bacilli</taxon>
        <taxon>Bacillales</taxon>
        <taxon>Thermoactinomycetaceae</taxon>
        <taxon>Desmospora</taxon>
    </lineage>
</organism>
<dbReference type="PANTHER" id="PTHR12526">
    <property type="entry name" value="GLYCOSYLTRANSFERASE"/>
    <property type="match status" value="1"/>
</dbReference>
<evidence type="ECO:0000256" key="2">
    <source>
        <dbReference type="ARBA" id="ARBA00022679"/>
    </source>
</evidence>
<dbReference type="EMBL" id="PZZP01000003">
    <property type="protein sequence ID" value="PTM54757.1"/>
    <property type="molecule type" value="Genomic_DNA"/>
</dbReference>
<dbReference type="Pfam" id="PF00534">
    <property type="entry name" value="Glycos_transf_1"/>
    <property type="match status" value="1"/>
</dbReference>
<dbReference type="GO" id="GO:0016757">
    <property type="term" value="F:glycosyltransferase activity"/>
    <property type="evidence" value="ECO:0007669"/>
    <property type="project" value="UniProtKB-KW"/>
</dbReference>
<keyword evidence="6" id="KW-1185">Reference proteome</keyword>
<sequence>MRVLMILFKDIHYDARVQREALALARAGWGVDIACLHTTAEPPPDLHENIRLLRIPIRTKQIKRYVERKADRRVKRGVFRVIRNPVVKMAKDVVAQRQFAMKIGELCQAASYDAVHCHDLNTLNIGVHLKRKKGYTLIYDSHELFNEMNGKGRWERIVGYQVESWWINHVDWLITVNELMEREFKNRYGGELKTTVVRNIPESLEELPLEKNYFHQKYNLDEADRILLYQGGFSRNRGLEELIRSLLYLPEICKLVLLGFGERKEWLIGLANDLQLTQRVFFHEPLLPQEMLRVTAHADVGLVLYQDSCLNNVLSTPNKIYEYIQAGIPIVSSDHPGKAIVVGTYKTGKLVDPQDEQGIATAVQEILEIPESYLINGLKAKKQLTREKEQERLVQLYQTIESTRERDKENHVSIQPHLREL</sequence>
<evidence type="ECO:0000259" key="3">
    <source>
        <dbReference type="Pfam" id="PF00534"/>
    </source>
</evidence>
<dbReference type="Proteomes" id="UP000241639">
    <property type="component" value="Unassembled WGS sequence"/>
</dbReference>
<dbReference type="Pfam" id="PF13579">
    <property type="entry name" value="Glyco_trans_4_4"/>
    <property type="match status" value="1"/>
</dbReference>
<comment type="caution">
    <text evidence="5">The sequence shown here is derived from an EMBL/GenBank/DDBJ whole genome shotgun (WGS) entry which is preliminary data.</text>
</comment>